<gene>
    <name evidence="1" type="ORF">WA1_24175</name>
</gene>
<keyword evidence="2" id="KW-1185">Reference proteome</keyword>
<dbReference type="STRING" id="128403.WA1_24175"/>
<evidence type="ECO:0000313" key="1">
    <source>
        <dbReference type="EMBL" id="KYC40739.1"/>
    </source>
</evidence>
<evidence type="ECO:0000313" key="2">
    <source>
        <dbReference type="Proteomes" id="UP000076925"/>
    </source>
</evidence>
<comment type="caution">
    <text evidence="1">The sequence shown here is derived from an EMBL/GenBank/DDBJ whole genome shotgun (WGS) entry which is preliminary data.</text>
</comment>
<dbReference type="OrthoDB" id="494153at2"/>
<accession>A0A139X7Q7</accession>
<dbReference type="EMBL" id="ANNX02000026">
    <property type="protein sequence ID" value="KYC40739.1"/>
    <property type="molecule type" value="Genomic_DNA"/>
</dbReference>
<evidence type="ECO:0008006" key="3">
    <source>
        <dbReference type="Google" id="ProtNLM"/>
    </source>
</evidence>
<sequence>MSFSFGVQKDPIYGTYGEFTIGSDDNKVRAQFLLTKMKPGSEGSWENALASQMVPWREVFNIEELTFDELLQRDLDDSRVAHDLIPYLLGASGAFARFFPPILAVLVPKRTDKTGIKSYYPNPPNQSEVSISFGDLFDFEIAKIGEQISPLGVIRYNRQQTAFIIVDGQHRAMAVLALHRQINDSWAGNSYAAFYNHLSLKEAQIRNIELPICIVFFPDLYENNEKYKHKGIDLKTICREIFLVVNKNAKPVSKSRELLLDDEDLAARMMRETLSKLKGRGESEASIARIYSFAFGDAVSEAQHRKTEVVVGQLEYTSAVALHKMHAAASFGMPAAFNLEQTQDITDGRKTQNSERSASILIGTTLQKWSSLSRRSGKYHSPDEVQEAVKLLADVTDAVILPLFDKFHPFAVHNYEMRALRTRLSDPALKGNPIQHKCYSLLFEGSNVRNVFDEHIKRLRERQQNEESAGNDYITNQLDDALSTASALTMRQEEIKRRRAARLFSIDYDKFFSIEGSESDQKELLIRAKWIFDTVSTQAFQLGFLMAVHSIVELLIEPGISYNRRFQVIEFITNLYIAALNTYFSSNSDVEHRTLTGFVNEDRTRIFDPNHLSLRGLLSQSISELNEEQWIFFRYAILEIIHSKYAYKTVLNQLNTDSAPSLAEAYKNSLPNIIDSILKLRADYIEAAVKKTLNSNEYKQEIQMLYARLTGEGKDANEIEKTVQQRQDIVESEVREKSKQNIYASLGEFAKAEKIVNRLLSITVEET</sequence>
<reference evidence="1 2" key="1">
    <citation type="journal article" date="2013" name="Genome Biol. Evol.">
        <title>Genomes of Stigonematalean cyanobacteria (subsection V) and the evolution of oxygenic photosynthesis from prokaryotes to plastids.</title>
        <authorList>
            <person name="Dagan T."/>
            <person name="Roettger M."/>
            <person name="Stucken K."/>
            <person name="Landan G."/>
            <person name="Koch R."/>
            <person name="Major P."/>
            <person name="Gould S.B."/>
            <person name="Goremykin V.V."/>
            <person name="Rippka R."/>
            <person name="Tandeau de Marsac N."/>
            <person name="Gugger M."/>
            <person name="Lockhart P.J."/>
            <person name="Allen J.F."/>
            <person name="Brune I."/>
            <person name="Maus I."/>
            <person name="Puhler A."/>
            <person name="Martin W.F."/>
        </authorList>
    </citation>
    <scope>NUCLEOTIDE SEQUENCE [LARGE SCALE GENOMIC DNA]</scope>
    <source>
        <strain evidence="1 2">PCC 7110</strain>
    </source>
</reference>
<dbReference type="AlphaFoldDB" id="A0A139X7Q7"/>
<name>A0A139X7Q7_9CYAN</name>
<dbReference type="Proteomes" id="UP000076925">
    <property type="component" value="Unassembled WGS sequence"/>
</dbReference>
<proteinExistence type="predicted"/>
<protein>
    <recommendedName>
        <fullName evidence="3">DGQHR domain-containing protein</fullName>
    </recommendedName>
</protein>
<organism evidence="1 2">
    <name type="scientific">Scytonema hofmannii PCC 7110</name>
    <dbReference type="NCBI Taxonomy" id="128403"/>
    <lineage>
        <taxon>Bacteria</taxon>
        <taxon>Bacillati</taxon>
        <taxon>Cyanobacteriota</taxon>
        <taxon>Cyanophyceae</taxon>
        <taxon>Nostocales</taxon>
        <taxon>Scytonemataceae</taxon>
        <taxon>Scytonema</taxon>
    </lineage>
</organism>
<dbReference type="RefSeq" id="WP_017739973.1">
    <property type="nucleotide sequence ID" value="NZ_KQ976354.1"/>
</dbReference>